<evidence type="ECO:0000256" key="1">
    <source>
        <dbReference type="SAM" id="Phobius"/>
    </source>
</evidence>
<feature type="domain" description="CHASE" evidence="2">
    <location>
        <begin position="486"/>
        <end position="621"/>
    </location>
</feature>
<dbReference type="SMART" id="SM01079">
    <property type="entry name" value="CHASE"/>
    <property type="match status" value="1"/>
</dbReference>
<name>A0A812S8Q6_9DINO</name>
<gene>
    <name evidence="3" type="primary">tubd1</name>
    <name evidence="3" type="ORF">SNAT2548_LOCUS26260</name>
</gene>
<evidence type="ECO:0000259" key="2">
    <source>
        <dbReference type="PROSITE" id="PS50839"/>
    </source>
</evidence>
<dbReference type="AlphaFoldDB" id="A0A812S8Q6"/>
<accession>A0A812S8Q6</accession>
<dbReference type="EMBL" id="CAJNDS010002424">
    <property type="protein sequence ID" value="CAE7468864.1"/>
    <property type="molecule type" value="Genomic_DNA"/>
</dbReference>
<protein>
    <submittedName>
        <fullName evidence="3">Tubd1 protein</fullName>
    </submittedName>
</protein>
<keyword evidence="1" id="KW-0472">Membrane</keyword>
<evidence type="ECO:0000313" key="4">
    <source>
        <dbReference type="Proteomes" id="UP000604046"/>
    </source>
</evidence>
<dbReference type="PROSITE" id="PS50839">
    <property type="entry name" value="CHASE"/>
    <property type="match status" value="1"/>
</dbReference>
<feature type="transmembrane region" description="Helical" evidence="1">
    <location>
        <begin position="702"/>
        <end position="724"/>
    </location>
</feature>
<comment type="caution">
    <text evidence="3">The sequence shown here is derived from an EMBL/GenBank/DDBJ whole genome shotgun (WGS) entry which is preliminary data.</text>
</comment>
<dbReference type="GO" id="GO:0003824">
    <property type="term" value="F:catalytic activity"/>
    <property type="evidence" value="ECO:0007669"/>
    <property type="project" value="UniProtKB-ARBA"/>
</dbReference>
<dbReference type="OrthoDB" id="444489at2759"/>
<keyword evidence="1" id="KW-1133">Transmembrane helix</keyword>
<feature type="transmembrane region" description="Helical" evidence="1">
    <location>
        <begin position="387"/>
        <end position="405"/>
    </location>
</feature>
<reference evidence="3" key="1">
    <citation type="submission" date="2021-02" db="EMBL/GenBank/DDBJ databases">
        <authorList>
            <person name="Dougan E. K."/>
            <person name="Rhodes N."/>
            <person name="Thang M."/>
            <person name="Chan C."/>
        </authorList>
    </citation>
    <scope>NUCLEOTIDE SEQUENCE</scope>
</reference>
<evidence type="ECO:0000313" key="3">
    <source>
        <dbReference type="EMBL" id="CAE7468864.1"/>
    </source>
</evidence>
<organism evidence="3 4">
    <name type="scientific">Symbiodinium natans</name>
    <dbReference type="NCBI Taxonomy" id="878477"/>
    <lineage>
        <taxon>Eukaryota</taxon>
        <taxon>Sar</taxon>
        <taxon>Alveolata</taxon>
        <taxon>Dinophyceae</taxon>
        <taxon>Suessiales</taxon>
        <taxon>Symbiodiniaceae</taxon>
        <taxon>Symbiodinium</taxon>
    </lineage>
</organism>
<dbReference type="InterPro" id="IPR006189">
    <property type="entry name" value="CHASE_dom"/>
</dbReference>
<keyword evidence="1" id="KW-0812">Transmembrane</keyword>
<dbReference type="Proteomes" id="UP000604046">
    <property type="component" value="Unassembled WGS sequence"/>
</dbReference>
<keyword evidence="4" id="KW-1185">Reference proteome</keyword>
<proteinExistence type="predicted"/>
<sequence length="1068" mass="119524">MPRTSTLTPLLFQLTDYALFPHLQLFTSASELVSGLLGADLTALHRAMAEFNAASWRRSSDFYRAAICSLLEGSEMALTPQFLPQPLRAEDWANVCRTSVQPVVKVKVNHFAQDCWDRCETGGDCAWCGFGHACCRKNSTIDPPECGGVVDWPTDRHHTCVKSVRHVPVKHEGQDCYDFCKGAGLCNWCGHGMACCKYGDIYSPNECRAVVYYSAREHHVCVQPSFEQPVSLPAWKRPEELPDDCPDGYSPGPLGCVLNDGPRLQTFYVYRALDDEENRTSNFNAMSLSGLLYYVHTSVLGCPRANGITRIKRLLVTVKNTQEVYRKYERQFAPLLSFRKASETTKELILPHKQHSTESSGLPVHALASVTSQPKRQIPLWMRWRKFWGVLTIIIAIVGVSIYNLNASDASLLRNARQSVNYLAERQAADITRQLRTSVSSLQALDGILQIDRCSSGIADFDRLAMTLIDTYKGISNLQLAPFGTLQHIYPLVDSTQDNRGALGLALLLEPARASFALASIKARTTQVSGPLRLVQGGVAAIAQRPIFSRFAPKYLPDEWFLDMDGVNHSRICSIPETRDEVECSFPGPPDPTGDPTYFWGFVIMLTRIEDFLATTSLASLEREGEGSVAGISRFAYELSDPSPHPSLADVGGIWQRSSNTDALSDSVIVDVAVEEFGFRWILKVAPMEGWPVVSEDFWRQLLLVLPLTAMLGVLLGVYIIFALRKEAMKLQGLARYLKEQKVLAIESAVHNLNTFQCSMYLVELGDFLEMGGLVCHEDARDAKKLCCFDRPEDVVDIAQLSGVVFISHQWTGFDHPDPLNVHYEAILVAIRGLQQEGLKCGYIWADYISIPQANSFQQQAAINSLAVYASVCSSLVCVAPRCRHADTGAELNMHTYCARGWCRLEVLGFKTGTCDTEEKQRAAFICDGDELSLITDTTSDLSDELILHVLGGSFTCCNRSHPGGALCDRQKIRDVLLGIYWRLLAMRRDGDMNCVIWSDRILQLVRTDPEKYFPSQSWYRSDRIDEMQEHFDGYLPILQVMFEKDTRLEHEERLPVFGRKTAKMMAI</sequence>